<gene>
    <name evidence="1" type="ORF">Agabi119p4_7287</name>
</gene>
<dbReference type="Gene3D" id="3.30.70.100">
    <property type="match status" value="2"/>
</dbReference>
<evidence type="ECO:0000313" key="1">
    <source>
        <dbReference type="EMBL" id="KAF7768044.1"/>
    </source>
</evidence>
<dbReference type="EMBL" id="JABXXO010000010">
    <property type="protein sequence ID" value="KAF7768044.1"/>
    <property type="molecule type" value="Genomic_DNA"/>
</dbReference>
<accession>A0A8H7C8Q0</accession>
<organism evidence="1 2">
    <name type="scientific">Agaricus bisporus var. burnettii</name>
    <dbReference type="NCBI Taxonomy" id="192524"/>
    <lineage>
        <taxon>Eukaryota</taxon>
        <taxon>Fungi</taxon>
        <taxon>Dikarya</taxon>
        <taxon>Basidiomycota</taxon>
        <taxon>Agaricomycotina</taxon>
        <taxon>Agaricomycetes</taxon>
        <taxon>Agaricomycetidae</taxon>
        <taxon>Agaricales</taxon>
        <taxon>Agaricineae</taxon>
        <taxon>Agaricaceae</taxon>
        <taxon>Agaricus</taxon>
    </lineage>
</organism>
<proteinExistence type="predicted"/>
<dbReference type="AlphaFoldDB" id="A0A8H7C8Q0"/>
<reference evidence="1 2" key="1">
    <citation type="journal article" name="Sci. Rep.">
        <title>Telomere-to-telomere assembled and centromere annotated genomes of the two main subspecies of the button mushroom Agaricus bisporus reveal especially polymorphic chromosome ends.</title>
        <authorList>
            <person name="Sonnenberg A.S.M."/>
            <person name="Sedaghat-Telgerd N."/>
            <person name="Lavrijssen B."/>
            <person name="Ohm R.A."/>
            <person name="Hendrickx P.M."/>
            <person name="Scholtmeijer K."/>
            <person name="Baars J.J.P."/>
            <person name="van Peer A."/>
        </authorList>
    </citation>
    <scope>NUCLEOTIDE SEQUENCE [LARGE SCALE GENOMIC DNA]</scope>
    <source>
        <strain evidence="1 2">H119_p4</strain>
    </source>
</reference>
<sequence length="216" mass="24111">MSEAKHPTIELLSFKASEAMLNDESLINPVLDAVRKAQGSQHIYVGKCVDDGETDTRFVFVTWDSRADHKRLEEDAPVYEQLLKDFTKCADGAAGFNVFHIVSSDDPTMVFKAPVTEIAQVQVKGDGSSPVLKQLFLNWAEATRNAPSAKEYQPFVCGQSLEKTDIHYMIGGWATKDHHYHCIDKEVNYEIGLLADQTEKLTVRHCTVTEYGVGSQ</sequence>
<dbReference type="Proteomes" id="UP000629468">
    <property type="component" value="Unassembled WGS sequence"/>
</dbReference>
<comment type="caution">
    <text evidence="1">The sequence shown here is derived from an EMBL/GenBank/DDBJ whole genome shotgun (WGS) entry which is preliminary data.</text>
</comment>
<evidence type="ECO:0008006" key="3">
    <source>
        <dbReference type="Google" id="ProtNLM"/>
    </source>
</evidence>
<protein>
    <recommendedName>
        <fullName evidence="3">ABM domain-containing protein</fullName>
    </recommendedName>
</protein>
<name>A0A8H7C8Q0_AGABI</name>
<dbReference type="OMA" id="TDIHYMI"/>
<evidence type="ECO:0000313" key="2">
    <source>
        <dbReference type="Proteomes" id="UP000629468"/>
    </source>
</evidence>